<evidence type="ECO:0000313" key="2">
    <source>
        <dbReference type="EMBL" id="AEH39504.1"/>
    </source>
</evidence>
<geneLocation type="plasmid" evidence="2 3">
    <name>pHALXA03</name>
</geneLocation>
<dbReference type="GeneID" id="55564047"/>
<keyword evidence="2" id="KW-0614">Plasmid</keyword>
<evidence type="ECO:0000313" key="3">
    <source>
        <dbReference type="Proteomes" id="UP000006794"/>
    </source>
</evidence>
<protein>
    <submittedName>
        <fullName evidence="2">Uncharacterized protein</fullName>
    </submittedName>
</protein>
<accession>F8DER4</accession>
<dbReference type="EMBL" id="CP002842">
    <property type="protein sequence ID" value="AEH39504.1"/>
    <property type="molecule type" value="Genomic_DNA"/>
</dbReference>
<feature type="transmembrane region" description="Helical" evidence="1">
    <location>
        <begin position="20"/>
        <end position="40"/>
    </location>
</feature>
<reference evidence="3" key="1">
    <citation type="journal article" date="2012" name="Stand. Genomic Sci.">
        <title>Complete genome sequence of Halopiger xanaduensis type strain (SH-6(T)).</title>
        <authorList>
            <person name="Anderson I."/>
            <person name="Tindall B.J."/>
            <person name="Rohde M."/>
            <person name="Lucas S."/>
            <person name="Han J."/>
            <person name="Lapidus A."/>
            <person name="Cheng J.F."/>
            <person name="Goodwin L."/>
            <person name="Pitluck S."/>
            <person name="Peters L."/>
            <person name="Pati A."/>
            <person name="Mikhailova N."/>
            <person name="Pagani I."/>
            <person name="Teshima H."/>
            <person name="Han C."/>
            <person name="Tapia R."/>
            <person name="Land M."/>
            <person name="Woyke T."/>
            <person name="Klenk H.P."/>
            <person name="Kyrpides N."/>
            <person name="Ivanova N."/>
        </authorList>
    </citation>
    <scope>NUCLEOTIDE SEQUENCE [LARGE SCALE GENOMIC DNA]</scope>
    <source>
        <strain evidence="3">DSM 18323 / JCM 14033 / SH-6</strain>
        <plasmid evidence="3">Plasmid pHALXA03</plasmid>
    </source>
</reference>
<dbReference type="KEGG" id="hxa:Halxa_0264"/>
<sequence length="48" mass="5223">MTDPLVKTLLCVFGLTAPFIFYELASFEYAILGSLGVLVASQVDRALE</sequence>
<keyword evidence="1" id="KW-0812">Transmembrane</keyword>
<dbReference type="RefSeq" id="WP_013876042.1">
    <property type="nucleotide sequence ID" value="NC_015659.1"/>
</dbReference>
<gene>
    <name evidence="2" type="ordered locus">Halxa_0264</name>
</gene>
<dbReference type="HOGENOM" id="CLU_3147930_0_0_2"/>
<keyword evidence="3" id="KW-1185">Reference proteome</keyword>
<proteinExistence type="predicted"/>
<dbReference type="AlphaFoldDB" id="F8DER4"/>
<evidence type="ECO:0000256" key="1">
    <source>
        <dbReference type="SAM" id="Phobius"/>
    </source>
</evidence>
<organism evidence="2 3">
    <name type="scientific">Halopiger xanaduensis (strain DSM 18323 / JCM 14033 / SH-6)</name>
    <dbReference type="NCBI Taxonomy" id="797210"/>
    <lineage>
        <taxon>Archaea</taxon>
        <taxon>Methanobacteriati</taxon>
        <taxon>Methanobacteriota</taxon>
        <taxon>Stenosarchaea group</taxon>
        <taxon>Halobacteria</taxon>
        <taxon>Halobacteriales</taxon>
        <taxon>Natrialbaceae</taxon>
        <taxon>Halopiger</taxon>
    </lineage>
</organism>
<keyword evidence="1" id="KW-1133">Transmembrane helix</keyword>
<dbReference type="Proteomes" id="UP000006794">
    <property type="component" value="Plasmid pHALXA03"/>
</dbReference>
<keyword evidence="1" id="KW-0472">Membrane</keyword>
<name>F8DER4_HALXS</name>